<feature type="region of interest" description="Disordered" evidence="1">
    <location>
        <begin position="109"/>
        <end position="134"/>
    </location>
</feature>
<evidence type="ECO:0000256" key="1">
    <source>
        <dbReference type="SAM" id="MobiDB-lite"/>
    </source>
</evidence>
<accession>A0A699SSM2</accession>
<sequence>PVQERPESVRLLLGQRDAAGAQKPRWLPQAARHRARLRPEKVRPQPPVFGLPLSRRAALLPRADARGGQVLRCREHQLLQQLDARKAVGGRLGAHVGQALYRDRMVREGRRRARPGQHRRRGLGRENPGRPRQLLPEFHAGLARIEELHRLALV</sequence>
<reference evidence="2" key="1">
    <citation type="journal article" date="2019" name="Sci. Rep.">
        <title>Draft genome of Tanacetum cinerariifolium, the natural source of mosquito coil.</title>
        <authorList>
            <person name="Yamashiro T."/>
            <person name="Shiraishi A."/>
            <person name="Satake H."/>
            <person name="Nakayama K."/>
        </authorList>
    </citation>
    <scope>NUCLEOTIDE SEQUENCE</scope>
</reference>
<comment type="caution">
    <text evidence="2">The sequence shown here is derived from an EMBL/GenBank/DDBJ whole genome shotgun (WGS) entry which is preliminary data.</text>
</comment>
<feature type="non-terminal residue" evidence="2">
    <location>
        <position position="1"/>
    </location>
</feature>
<dbReference type="AlphaFoldDB" id="A0A699SSM2"/>
<protein>
    <submittedName>
        <fullName evidence="2">Uncharacterized protein</fullName>
    </submittedName>
</protein>
<name>A0A699SSM2_TANCI</name>
<organism evidence="2">
    <name type="scientific">Tanacetum cinerariifolium</name>
    <name type="common">Dalmatian daisy</name>
    <name type="synonym">Chrysanthemum cinerariifolium</name>
    <dbReference type="NCBI Taxonomy" id="118510"/>
    <lineage>
        <taxon>Eukaryota</taxon>
        <taxon>Viridiplantae</taxon>
        <taxon>Streptophyta</taxon>
        <taxon>Embryophyta</taxon>
        <taxon>Tracheophyta</taxon>
        <taxon>Spermatophyta</taxon>
        <taxon>Magnoliopsida</taxon>
        <taxon>eudicotyledons</taxon>
        <taxon>Gunneridae</taxon>
        <taxon>Pentapetalae</taxon>
        <taxon>asterids</taxon>
        <taxon>campanulids</taxon>
        <taxon>Asterales</taxon>
        <taxon>Asteraceae</taxon>
        <taxon>Asteroideae</taxon>
        <taxon>Anthemideae</taxon>
        <taxon>Anthemidinae</taxon>
        <taxon>Tanacetum</taxon>
    </lineage>
</organism>
<evidence type="ECO:0000313" key="2">
    <source>
        <dbReference type="EMBL" id="GFD01042.1"/>
    </source>
</evidence>
<gene>
    <name evidence="2" type="ORF">Tci_873011</name>
</gene>
<feature type="region of interest" description="Disordered" evidence="1">
    <location>
        <begin position="1"/>
        <end position="50"/>
    </location>
</feature>
<feature type="compositionally biased region" description="Basic residues" evidence="1">
    <location>
        <begin position="109"/>
        <end position="122"/>
    </location>
</feature>
<dbReference type="EMBL" id="BKCJ011188775">
    <property type="protein sequence ID" value="GFD01042.1"/>
    <property type="molecule type" value="Genomic_DNA"/>
</dbReference>
<proteinExistence type="predicted"/>